<dbReference type="AlphaFoldDB" id="A0A821XJM0"/>
<proteinExistence type="predicted"/>
<name>A0A821XJM0_9NEOP</name>
<evidence type="ECO:0000313" key="2">
    <source>
        <dbReference type="Proteomes" id="UP000663880"/>
    </source>
</evidence>
<dbReference type="Proteomes" id="UP000663880">
    <property type="component" value="Unassembled WGS sequence"/>
</dbReference>
<sequence length="97" mass="11615">MENFIYEGDESYKSLNKKSCTNNMLRRMEPQTLPLRTDEKKKDVDKLLQAVFGNWQELDDNRFNWYKELLFNAPTVAEEINEENECDCLDEEQCVRI</sequence>
<dbReference type="OrthoDB" id="6779410at2759"/>
<comment type="caution">
    <text evidence="1">The sequence shown here is derived from an EMBL/GenBank/DDBJ whole genome shotgun (WGS) entry which is preliminary data.</text>
</comment>
<dbReference type="EMBL" id="CAJOBZ010000068">
    <property type="protein sequence ID" value="CAF4944308.1"/>
    <property type="molecule type" value="Genomic_DNA"/>
</dbReference>
<organism evidence="1 2">
    <name type="scientific">Pieris macdunnoughi</name>
    <dbReference type="NCBI Taxonomy" id="345717"/>
    <lineage>
        <taxon>Eukaryota</taxon>
        <taxon>Metazoa</taxon>
        <taxon>Ecdysozoa</taxon>
        <taxon>Arthropoda</taxon>
        <taxon>Hexapoda</taxon>
        <taxon>Insecta</taxon>
        <taxon>Pterygota</taxon>
        <taxon>Neoptera</taxon>
        <taxon>Endopterygota</taxon>
        <taxon>Lepidoptera</taxon>
        <taxon>Glossata</taxon>
        <taxon>Ditrysia</taxon>
        <taxon>Papilionoidea</taxon>
        <taxon>Pieridae</taxon>
        <taxon>Pierinae</taxon>
        <taxon>Pieris</taxon>
    </lineage>
</organism>
<protein>
    <submittedName>
        <fullName evidence="1">Uncharacterized protein</fullName>
    </submittedName>
</protein>
<evidence type="ECO:0000313" key="1">
    <source>
        <dbReference type="EMBL" id="CAF4944308.1"/>
    </source>
</evidence>
<reference evidence="1" key="1">
    <citation type="submission" date="2021-02" db="EMBL/GenBank/DDBJ databases">
        <authorList>
            <person name="Steward A R."/>
        </authorList>
    </citation>
    <scope>NUCLEOTIDE SEQUENCE</scope>
</reference>
<accession>A0A821XJM0</accession>
<keyword evidence="2" id="KW-1185">Reference proteome</keyword>
<gene>
    <name evidence="1" type="ORF">PMACD_LOCUS15027</name>
</gene>